<evidence type="ECO:0000259" key="1">
    <source>
        <dbReference type="Pfam" id="PF00656"/>
    </source>
</evidence>
<name>X6N5W4_RETFI</name>
<keyword evidence="3" id="KW-1185">Reference proteome</keyword>
<dbReference type="InterPro" id="IPR029030">
    <property type="entry name" value="Caspase-like_dom_sf"/>
</dbReference>
<reference evidence="2 3" key="1">
    <citation type="journal article" date="2013" name="Curr. Biol.">
        <title>The Genome of the Foraminiferan Reticulomyxa filosa.</title>
        <authorList>
            <person name="Glockner G."/>
            <person name="Hulsmann N."/>
            <person name="Schleicher M."/>
            <person name="Noegel A.A."/>
            <person name="Eichinger L."/>
            <person name="Gallinger C."/>
            <person name="Pawlowski J."/>
            <person name="Sierra R."/>
            <person name="Euteneuer U."/>
            <person name="Pillet L."/>
            <person name="Moustafa A."/>
            <person name="Platzer M."/>
            <person name="Groth M."/>
            <person name="Szafranski K."/>
            <person name="Schliwa M."/>
        </authorList>
    </citation>
    <scope>NUCLEOTIDE SEQUENCE [LARGE SCALE GENOMIC DNA]</scope>
</reference>
<dbReference type="GO" id="GO:0006508">
    <property type="term" value="P:proteolysis"/>
    <property type="evidence" value="ECO:0007669"/>
    <property type="project" value="InterPro"/>
</dbReference>
<dbReference type="Proteomes" id="UP000023152">
    <property type="component" value="Unassembled WGS sequence"/>
</dbReference>
<proteinExistence type="predicted"/>
<dbReference type="EMBL" id="ASPP01011397">
    <property type="protein sequence ID" value="ETO21685.1"/>
    <property type="molecule type" value="Genomic_DNA"/>
</dbReference>
<protein>
    <recommendedName>
        <fullName evidence="1">Peptidase C14 caspase domain-containing protein</fullName>
    </recommendedName>
</protein>
<dbReference type="InterPro" id="IPR011600">
    <property type="entry name" value="Pept_C14_caspase"/>
</dbReference>
<evidence type="ECO:0000313" key="2">
    <source>
        <dbReference type="EMBL" id="ETO21685.1"/>
    </source>
</evidence>
<accession>X6N5W4</accession>
<dbReference type="OrthoDB" id="6116485at2759"/>
<feature type="domain" description="Peptidase C14 caspase" evidence="1">
    <location>
        <begin position="97"/>
        <end position="303"/>
    </location>
</feature>
<dbReference type="Gene3D" id="3.40.50.1460">
    <property type="match status" value="1"/>
</dbReference>
<gene>
    <name evidence="2" type="ORF">RFI_15520</name>
</gene>
<sequence length="377" mass="42982">MSFKAYLNDGLNMYTLLLQELTFSNLKQQITQAIQSTHVSDSLLVIKSGNGGIIETDKDVIDAFADTVVVFHLKSKESEAINNKEAMICYEVKNPLVLLTGAMKYERRQYLEKAKEDLNLLQTLFETKFGYQVFSTYNPNDSNSEWLTLKDLNTFISIHCANLADKSNNQRYDGLIFVWCGHGRFKLNEEDMLLMSDSNTKDFKAIQNTFVKQMEYFMGKPKIFLKIACYEHENTGSFEDNSGIFSKVWYNHHVDIFTIYANVFNIPSNSVIVNADNNATSAFEKNGGSHFTNVFCQTIQANGMKGLSFIIEQVIGVVVGDHVKGREKWNQDISNIHSNVYFMPSQWKIQNGENHGKAEIKRLGNEEMKKKFGAFGF</sequence>
<dbReference type="Pfam" id="PF00656">
    <property type="entry name" value="Peptidase_C14"/>
    <property type="match status" value="1"/>
</dbReference>
<dbReference type="SUPFAM" id="SSF52129">
    <property type="entry name" value="Caspase-like"/>
    <property type="match status" value="1"/>
</dbReference>
<dbReference type="AlphaFoldDB" id="X6N5W4"/>
<dbReference type="GO" id="GO:0004197">
    <property type="term" value="F:cysteine-type endopeptidase activity"/>
    <property type="evidence" value="ECO:0007669"/>
    <property type="project" value="InterPro"/>
</dbReference>
<comment type="caution">
    <text evidence="2">The sequence shown here is derived from an EMBL/GenBank/DDBJ whole genome shotgun (WGS) entry which is preliminary data.</text>
</comment>
<evidence type="ECO:0000313" key="3">
    <source>
        <dbReference type="Proteomes" id="UP000023152"/>
    </source>
</evidence>
<organism evidence="2 3">
    <name type="scientific">Reticulomyxa filosa</name>
    <dbReference type="NCBI Taxonomy" id="46433"/>
    <lineage>
        <taxon>Eukaryota</taxon>
        <taxon>Sar</taxon>
        <taxon>Rhizaria</taxon>
        <taxon>Retaria</taxon>
        <taxon>Foraminifera</taxon>
        <taxon>Monothalamids</taxon>
        <taxon>Reticulomyxidae</taxon>
        <taxon>Reticulomyxa</taxon>
    </lineage>
</organism>